<evidence type="ECO:0000256" key="1">
    <source>
        <dbReference type="SAM" id="MobiDB-lite"/>
    </source>
</evidence>
<feature type="compositionally biased region" description="Low complexity" evidence="1">
    <location>
        <begin position="659"/>
        <end position="669"/>
    </location>
</feature>
<reference evidence="2" key="1">
    <citation type="submission" date="2014-11" db="EMBL/GenBank/DDBJ databases">
        <authorList>
            <person name="Otto D Thomas"/>
            <person name="Naeem Raeece"/>
        </authorList>
    </citation>
    <scope>NUCLEOTIDE SEQUENCE</scope>
</reference>
<dbReference type="GO" id="GO:0003677">
    <property type="term" value="F:DNA binding"/>
    <property type="evidence" value="ECO:0007669"/>
    <property type="project" value="InterPro"/>
</dbReference>
<feature type="region of interest" description="Disordered" evidence="1">
    <location>
        <begin position="161"/>
        <end position="297"/>
    </location>
</feature>
<feature type="compositionally biased region" description="Pro residues" evidence="1">
    <location>
        <begin position="227"/>
        <end position="242"/>
    </location>
</feature>
<feature type="compositionally biased region" description="Polar residues" evidence="1">
    <location>
        <begin position="517"/>
        <end position="527"/>
    </location>
</feature>
<organism evidence="2">
    <name type="scientific">Chromera velia CCMP2878</name>
    <dbReference type="NCBI Taxonomy" id="1169474"/>
    <lineage>
        <taxon>Eukaryota</taxon>
        <taxon>Sar</taxon>
        <taxon>Alveolata</taxon>
        <taxon>Colpodellida</taxon>
        <taxon>Chromeraceae</taxon>
        <taxon>Chromera</taxon>
    </lineage>
</organism>
<feature type="compositionally biased region" description="Basic and acidic residues" evidence="1">
    <location>
        <begin position="554"/>
        <end position="568"/>
    </location>
</feature>
<gene>
    <name evidence="2" type="ORF">Cvel_17451</name>
</gene>
<protein>
    <submittedName>
        <fullName evidence="2">Uncharacterized protein</fullName>
    </submittedName>
</protein>
<sequence length="1067" mass="117158">METQEKENPKKRVSEAACAELESLTKKDKKDLRESKSFTLVFGENTTTRVLYDPERDGPDLQKFLNDEVARYMPKKLKGVNTDLYFPRPYRLADRNEKGKMVLFGPLESVDCDFVLREVTNIAVLPVRGSGKGQKIPPNCQCFPADMYRNVDFTVRSLKPRHAAAKRGLPKKKKKKKPKAEGVERSDVNTQEVGVEGREVQQSASSEVPTGGPPPQKKCGRGRPRKNPLPVPILLSAPPPHHAPTLPTTTPRQETEVERHETEGLSQASPTEASSSASAGPSPVSGTDGGLDGSRGFKPLSSKAVAVKVTHMSTGNSRIFNGVRRAADALGVNASTVSRALQHKVGLGGKTNKTVGFEITPLSAEQAGGSPRSSGGEGAAAASTSFLAAPPPRCEPKKTNPVEKTKQKKTKETEGSSHASSAQAALPQKRKRGRPRKYPLPGPLVFQPALLQPTQLPTTTVVRHETEEGGKQEDHQSQEVEMPFAQAPLADVSPAAREDPLPDPALESAPAYAACTIPTTATTSHGTQSEEDRQETEDSEMQVGVGRYEEEEMGREVTGEGDIQRDVGESSGGGEDSDAPLSGAGGKKVSKPQNAQPKAMAKKTPARSSTVSKSPAQAAGGGARRSFSRQTTRDMTIDENLSPEVPVDVFASPSPAPPSASAGGSAQAKGSAKSKAKAKAAVYSRILGCKLLKRGETTEDRVEEDLESVKGFESGTRNILGWLYDNPHTLVGTVEGLLMVIDQKISLGQFADGEETSRTILTFTDKEMKQKSAFEKVVDEQLMLEVLKLELCERRALCLLAQKNLEESEEILTYALKRAEVLVLEPTFEKTATRILKELFELDLRYRLRLLLFRSHILKCFVGWSIGKKPGNTSLEMSFARGGWALSKNFTRTIKPCLLSFERAGFFADTDFVNPGAKAFFRNMVVEIPKILRNKVKVKEEDGEEREEYPYEMIIRRTQECAEWLRGAISEMAGAQGAYWKIAIETIWSHLRDPVDFILAFMHWRECGAIVKGQHKVFTRQMYEEMEGTFFNVVNGKLQDVPFDDWPALVRNRLWPLPWQPQPETPF</sequence>
<dbReference type="AlphaFoldDB" id="A0A0G4FK62"/>
<accession>A0A0G4FK62</accession>
<feature type="compositionally biased region" description="Basic and acidic residues" evidence="1">
    <location>
        <begin position="394"/>
        <end position="415"/>
    </location>
</feature>
<feature type="compositionally biased region" description="Low complexity" evidence="1">
    <location>
        <begin position="367"/>
        <end position="388"/>
    </location>
</feature>
<proteinExistence type="predicted"/>
<dbReference type="VEuPathDB" id="CryptoDB:Cvel_17451"/>
<feature type="compositionally biased region" description="Low complexity" evidence="1">
    <location>
        <begin position="266"/>
        <end position="285"/>
    </location>
</feature>
<feature type="compositionally biased region" description="Basic residues" evidence="1">
    <location>
        <begin position="161"/>
        <end position="178"/>
    </location>
</feature>
<dbReference type="SMART" id="SM00384">
    <property type="entry name" value="AT_hook"/>
    <property type="match status" value="2"/>
</dbReference>
<feature type="compositionally biased region" description="Basic residues" evidence="1">
    <location>
        <begin position="428"/>
        <end position="437"/>
    </location>
</feature>
<dbReference type="PRINTS" id="PR00929">
    <property type="entry name" value="ATHOOK"/>
</dbReference>
<feature type="compositionally biased region" description="Basic and acidic residues" evidence="1">
    <location>
        <begin position="462"/>
        <end position="478"/>
    </location>
</feature>
<feature type="compositionally biased region" description="Low complexity" evidence="1">
    <location>
        <begin position="447"/>
        <end position="460"/>
    </location>
</feature>
<dbReference type="InterPro" id="IPR017956">
    <property type="entry name" value="AT_hook_DNA-bd_motif"/>
</dbReference>
<feature type="region of interest" description="Disordered" evidence="1">
    <location>
        <begin position="364"/>
        <end position="669"/>
    </location>
</feature>
<feature type="compositionally biased region" description="Basic and acidic residues" evidence="1">
    <location>
        <begin position="253"/>
        <end position="263"/>
    </location>
</feature>
<dbReference type="EMBL" id="CDMZ01000433">
    <property type="protein sequence ID" value="CEM14176.1"/>
    <property type="molecule type" value="Genomic_DNA"/>
</dbReference>
<feature type="compositionally biased region" description="Polar residues" evidence="1">
    <location>
        <begin position="606"/>
        <end position="615"/>
    </location>
</feature>
<name>A0A0G4FK62_9ALVE</name>
<evidence type="ECO:0000313" key="2">
    <source>
        <dbReference type="EMBL" id="CEM14176.1"/>
    </source>
</evidence>